<gene>
    <name evidence="9" type="ORF">ACIPUH_10295</name>
</gene>
<proteinExistence type="inferred from homology"/>
<dbReference type="EMBL" id="JBIXLB010000003">
    <property type="protein sequence ID" value="MFJ5513174.1"/>
    <property type="molecule type" value="Genomic_DNA"/>
</dbReference>
<feature type="transmembrane region" description="Helical" evidence="8">
    <location>
        <begin position="311"/>
        <end position="336"/>
    </location>
</feature>
<dbReference type="PANTHER" id="PTHR36838:SF4">
    <property type="entry name" value="AUXIN EFFLUX CARRIER FAMILY PROTEIN"/>
    <property type="match status" value="1"/>
</dbReference>
<dbReference type="Gene3D" id="1.20.1530.20">
    <property type="match status" value="1"/>
</dbReference>
<comment type="caution">
    <text evidence="9">The sequence shown here is derived from an EMBL/GenBank/DDBJ whole genome shotgun (WGS) entry which is preliminary data.</text>
</comment>
<accession>A0ABW8GV17</accession>
<evidence type="ECO:0000256" key="6">
    <source>
        <dbReference type="ARBA" id="ARBA00022989"/>
    </source>
</evidence>
<dbReference type="InterPro" id="IPR004776">
    <property type="entry name" value="Mem_transp_PIN-like"/>
</dbReference>
<name>A0ABW8GV17_9GAMM</name>
<evidence type="ECO:0000256" key="7">
    <source>
        <dbReference type="ARBA" id="ARBA00023136"/>
    </source>
</evidence>
<evidence type="ECO:0000256" key="2">
    <source>
        <dbReference type="ARBA" id="ARBA00010145"/>
    </source>
</evidence>
<dbReference type="InterPro" id="IPR038770">
    <property type="entry name" value="Na+/solute_symporter_sf"/>
</dbReference>
<evidence type="ECO:0000256" key="8">
    <source>
        <dbReference type="SAM" id="Phobius"/>
    </source>
</evidence>
<feature type="transmembrane region" description="Helical" evidence="8">
    <location>
        <begin position="20"/>
        <end position="50"/>
    </location>
</feature>
<evidence type="ECO:0000256" key="1">
    <source>
        <dbReference type="ARBA" id="ARBA00004651"/>
    </source>
</evidence>
<feature type="transmembrane region" description="Helical" evidence="8">
    <location>
        <begin position="96"/>
        <end position="116"/>
    </location>
</feature>
<comment type="similarity">
    <text evidence="2">Belongs to the auxin efflux carrier (TC 2.A.69) family.</text>
</comment>
<evidence type="ECO:0000313" key="10">
    <source>
        <dbReference type="Proteomes" id="UP001617702"/>
    </source>
</evidence>
<protein>
    <submittedName>
        <fullName evidence="9">AEC family transporter</fullName>
    </submittedName>
</protein>
<dbReference type="PANTHER" id="PTHR36838">
    <property type="entry name" value="AUXIN EFFLUX CARRIER FAMILY PROTEIN"/>
    <property type="match status" value="1"/>
</dbReference>
<keyword evidence="7 8" id="KW-0472">Membrane</keyword>
<evidence type="ECO:0000256" key="5">
    <source>
        <dbReference type="ARBA" id="ARBA00022692"/>
    </source>
</evidence>
<comment type="subcellular location">
    <subcellularLocation>
        <location evidence="1">Cell membrane</location>
        <topology evidence="1">Multi-pass membrane protein</topology>
    </subcellularLocation>
</comment>
<dbReference type="RefSeq" id="WP_400354048.1">
    <property type="nucleotide sequence ID" value="NZ_JBIXLA010000003.1"/>
</dbReference>
<feature type="transmembrane region" description="Helical" evidence="8">
    <location>
        <begin position="194"/>
        <end position="213"/>
    </location>
</feature>
<feature type="transmembrane region" description="Helical" evidence="8">
    <location>
        <begin position="137"/>
        <end position="158"/>
    </location>
</feature>
<reference evidence="9 10" key="1">
    <citation type="submission" date="2024-10" db="EMBL/GenBank/DDBJ databases">
        <authorList>
            <person name="Lu C.-H."/>
        </authorList>
    </citation>
    <scope>NUCLEOTIDE SEQUENCE [LARGE SCALE GENOMIC DNA]</scope>
    <source>
        <strain evidence="9 10">22LXZD03-01</strain>
    </source>
</reference>
<dbReference type="Pfam" id="PF03547">
    <property type="entry name" value="Mem_trans"/>
    <property type="match status" value="1"/>
</dbReference>
<feature type="transmembrane region" description="Helical" evidence="8">
    <location>
        <begin position="71"/>
        <end position="90"/>
    </location>
</feature>
<keyword evidence="10" id="KW-1185">Reference proteome</keyword>
<organism evidence="9 10">
    <name type="scientific">Pectobacterium jejuense</name>
    <dbReference type="NCBI Taxonomy" id="2974022"/>
    <lineage>
        <taxon>Bacteria</taxon>
        <taxon>Pseudomonadati</taxon>
        <taxon>Pseudomonadota</taxon>
        <taxon>Gammaproteobacteria</taxon>
        <taxon>Enterobacterales</taxon>
        <taxon>Pectobacteriaceae</taxon>
        <taxon>Pectobacterium</taxon>
    </lineage>
</organism>
<feature type="transmembrane region" description="Helical" evidence="8">
    <location>
        <begin position="164"/>
        <end position="182"/>
    </location>
</feature>
<feature type="transmembrane region" description="Helical" evidence="8">
    <location>
        <begin position="265"/>
        <end position="291"/>
    </location>
</feature>
<sequence>MVVPVSSIQVLKHGVQPAILPAFTFCAVVCQPMIVSLPLALLPIALLIVLGSWLRQRAFLTAAFWPQAERLGYYILLPALFLHGLATARLDGVPVTAMILTLVCSTLAVSVGLVAVRRFFPVDDAAFTSIFQGGVRFNNYVGVSAAAGLFGAHGVALAAVANAAIVPTVNILCVLVFARYGNAGTPSFKNIVRLLVLNPLVVACAIGITLQITGLGLPPGIEPVMKSLGQASLPLGLLCVGAALDFSAARSWLRPVVMASCAKFIAMPLVTIAACHLFGLSGSAAIAALLFQALPTASSSYIMARQLGGDAPLMAGIIAVQTLVAGVALPLAVLGLSGLL</sequence>
<evidence type="ECO:0000313" key="9">
    <source>
        <dbReference type="EMBL" id="MFJ5513174.1"/>
    </source>
</evidence>
<evidence type="ECO:0000256" key="3">
    <source>
        <dbReference type="ARBA" id="ARBA00022448"/>
    </source>
</evidence>
<keyword evidence="6 8" id="KW-1133">Transmembrane helix</keyword>
<feature type="transmembrane region" description="Helical" evidence="8">
    <location>
        <begin position="233"/>
        <end position="253"/>
    </location>
</feature>
<keyword evidence="5 8" id="KW-0812">Transmembrane</keyword>
<keyword evidence="3" id="KW-0813">Transport</keyword>
<dbReference type="Proteomes" id="UP001617702">
    <property type="component" value="Unassembled WGS sequence"/>
</dbReference>
<evidence type="ECO:0000256" key="4">
    <source>
        <dbReference type="ARBA" id="ARBA00022475"/>
    </source>
</evidence>
<keyword evidence="4" id="KW-1003">Cell membrane</keyword>